<reference evidence="2" key="1">
    <citation type="submission" date="2020-10" db="EMBL/GenBank/DDBJ databases">
        <authorList>
            <person name="Gilroy R."/>
        </authorList>
    </citation>
    <scope>NUCLEOTIDE SEQUENCE</scope>
    <source>
        <strain evidence="2">CHK154-7741</strain>
    </source>
</reference>
<protein>
    <recommendedName>
        <fullName evidence="4">Tetratricopeptide repeat protein</fullName>
    </recommendedName>
</protein>
<dbReference type="EMBL" id="DVOD01000068">
    <property type="protein sequence ID" value="HIU93328.1"/>
    <property type="molecule type" value="Genomic_DNA"/>
</dbReference>
<dbReference type="Gene3D" id="1.25.40.10">
    <property type="entry name" value="Tetratricopeptide repeat domain"/>
    <property type="match status" value="1"/>
</dbReference>
<keyword evidence="1" id="KW-0802">TPR repeat</keyword>
<organism evidence="2 3">
    <name type="scientific">Candidatus Limenecus avicola</name>
    <dbReference type="NCBI Taxonomy" id="2840847"/>
    <lineage>
        <taxon>Bacteria</taxon>
        <taxon>Bacillati</taxon>
        <taxon>Bacillota</taxon>
        <taxon>Clostridia</taxon>
        <taxon>Eubacteriales</taxon>
        <taxon>Clostridiaceae</taxon>
        <taxon>Clostridiaceae incertae sedis</taxon>
        <taxon>Candidatus Limenecus</taxon>
    </lineage>
</organism>
<dbReference type="Pfam" id="PF13181">
    <property type="entry name" value="TPR_8"/>
    <property type="match status" value="1"/>
</dbReference>
<dbReference type="SMART" id="SM00028">
    <property type="entry name" value="TPR"/>
    <property type="match status" value="2"/>
</dbReference>
<dbReference type="SUPFAM" id="SSF48452">
    <property type="entry name" value="TPR-like"/>
    <property type="match status" value="1"/>
</dbReference>
<evidence type="ECO:0000313" key="3">
    <source>
        <dbReference type="Proteomes" id="UP000886748"/>
    </source>
</evidence>
<feature type="repeat" description="TPR" evidence="1">
    <location>
        <begin position="58"/>
        <end position="91"/>
    </location>
</feature>
<gene>
    <name evidence="2" type="ORF">IAD26_09390</name>
</gene>
<dbReference type="InterPro" id="IPR019734">
    <property type="entry name" value="TPR_rpt"/>
</dbReference>
<sequence>MVPLCAQAKMEVFNIDAQRNAVEHNNRGVIYMQDRYYAPAIKEFQMAVLLDPNTQASSVYYANLANCYMKIGYPALAQDTLQRAIKLNPMNFGLYQDLAVVYKRLGIGSQKIKTYKKESEKNPLAQVMVGMILMEQGKTDEGLAKLQEFAYTEPDLIITKGVQKYIDEHTKEKF</sequence>
<proteinExistence type="predicted"/>
<evidence type="ECO:0000256" key="1">
    <source>
        <dbReference type="PROSITE-ProRule" id="PRU00339"/>
    </source>
</evidence>
<reference evidence="2" key="2">
    <citation type="journal article" date="2021" name="PeerJ">
        <title>Extensive microbial diversity within the chicken gut microbiome revealed by metagenomics and culture.</title>
        <authorList>
            <person name="Gilroy R."/>
            <person name="Ravi A."/>
            <person name="Getino M."/>
            <person name="Pursley I."/>
            <person name="Horton D.L."/>
            <person name="Alikhan N.F."/>
            <person name="Baker D."/>
            <person name="Gharbi K."/>
            <person name="Hall N."/>
            <person name="Watson M."/>
            <person name="Adriaenssens E.M."/>
            <person name="Foster-Nyarko E."/>
            <person name="Jarju S."/>
            <person name="Secka A."/>
            <person name="Antonio M."/>
            <person name="Oren A."/>
            <person name="Chaudhuri R.R."/>
            <person name="La Ragione R."/>
            <person name="Hildebrand F."/>
            <person name="Pallen M.J."/>
        </authorList>
    </citation>
    <scope>NUCLEOTIDE SEQUENCE</scope>
    <source>
        <strain evidence="2">CHK154-7741</strain>
    </source>
</reference>
<dbReference type="AlphaFoldDB" id="A0A9D1N177"/>
<evidence type="ECO:0000313" key="2">
    <source>
        <dbReference type="EMBL" id="HIU93328.1"/>
    </source>
</evidence>
<name>A0A9D1N177_9CLOT</name>
<comment type="caution">
    <text evidence="2">The sequence shown here is derived from an EMBL/GenBank/DDBJ whole genome shotgun (WGS) entry which is preliminary data.</text>
</comment>
<accession>A0A9D1N177</accession>
<dbReference type="PROSITE" id="PS50005">
    <property type="entry name" value="TPR"/>
    <property type="match status" value="2"/>
</dbReference>
<evidence type="ECO:0008006" key="4">
    <source>
        <dbReference type="Google" id="ProtNLM"/>
    </source>
</evidence>
<feature type="repeat" description="TPR" evidence="1">
    <location>
        <begin position="21"/>
        <end position="54"/>
    </location>
</feature>
<dbReference type="Proteomes" id="UP000886748">
    <property type="component" value="Unassembled WGS sequence"/>
</dbReference>
<dbReference type="InterPro" id="IPR011990">
    <property type="entry name" value="TPR-like_helical_dom_sf"/>
</dbReference>